<dbReference type="GO" id="GO:0036397">
    <property type="term" value="F:formate dehydrogenase (quinone) activity"/>
    <property type="evidence" value="ECO:0007669"/>
    <property type="project" value="TreeGrafter"/>
</dbReference>
<evidence type="ECO:0000256" key="3">
    <source>
        <dbReference type="ARBA" id="ARBA00010747"/>
    </source>
</evidence>
<evidence type="ECO:0000313" key="17">
    <source>
        <dbReference type="Proteomes" id="UP000298781"/>
    </source>
</evidence>
<dbReference type="Pfam" id="PF01292">
    <property type="entry name" value="Ni_hydr_CYTB"/>
    <property type="match status" value="1"/>
</dbReference>
<evidence type="ECO:0000256" key="8">
    <source>
        <dbReference type="ARBA" id="ARBA00022723"/>
    </source>
</evidence>
<keyword evidence="6" id="KW-0349">Heme</keyword>
<feature type="transmembrane region" description="Helical" evidence="13">
    <location>
        <begin position="186"/>
        <end position="204"/>
    </location>
</feature>
<dbReference type="NCBIfam" id="TIGR01583">
    <property type="entry name" value="formate-DH-gamm"/>
    <property type="match status" value="1"/>
</dbReference>
<keyword evidence="10 13" id="KW-1133">Transmembrane helix</keyword>
<evidence type="ECO:0000256" key="11">
    <source>
        <dbReference type="ARBA" id="ARBA00023004"/>
    </source>
</evidence>
<dbReference type="FunFam" id="1.20.950.20:FF:000002">
    <property type="entry name" value="Formate dehydrogenase cytochrome b556 subunit"/>
    <property type="match status" value="1"/>
</dbReference>
<dbReference type="GO" id="GO:0009055">
    <property type="term" value="F:electron transfer activity"/>
    <property type="evidence" value="ECO:0007669"/>
    <property type="project" value="InterPro"/>
</dbReference>
<comment type="subcellular location">
    <subcellularLocation>
        <location evidence="2">Cell membrane</location>
        <topology evidence="2">Multi-pass membrane protein</topology>
    </subcellularLocation>
</comment>
<proteinExistence type="inferred from homology"/>
<keyword evidence="5" id="KW-1003">Cell membrane</keyword>
<evidence type="ECO:0000256" key="1">
    <source>
        <dbReference type="ARBA" id="ARBA00001971"/>
    </source>
</evidence>
<organism evidence="16 17">
    <name type="scientific">Phreatobacter stygius</name>
    <dbReference type="NCBI Taxonomy" id="1940610"/>
    <lineage>
        <taxon>Bacteria</taxon>
        <taxon>Pseudomonadati</taxon>
        <taxon>Pseudomonadota</taxon>
        <taxon>Alphaproteobacteria</taxon>
        <taxon>Hyphomicrobiales</taxon>
        <taxon>Phreatobacteraceae</taxon>
        <taxon>Phreatobacter</taxon>
    </lineage>
</organism>
<dbReference type="AlphaFoldDB" id="A0A4D7B308"/>
<evidence type="ECO:0000313" key="16">
    <source>
        <dbReference type="EMBL" id="QCI67914.1"/>
    </source>
</evidence>
<dbReference type="Proteomes" id="UP000298781">
    <property type="component" value="Chromosome"/>
</dbReference>
<keyword evidence="12 13" id="KW-0472">Membrane</keyword>
<feature type="transmembrane region" description="Helical" evidence="13">
    <location>
        <begin position="241"/>
        <end position="261"/>
    </location>
</feature>
<dbReference type="InterPro" id="IPR011577">
    <property type="entry name" value="Cyt_b561_bac/Ni-Hgenase"/>
</dbReference>
<evidence type="ECO:0000256" key="2">
    <source>
        <dbReference type="ARBA" id="ARBA00004651"/>
    </source>
</evidence>
<comment type="similarity">
    <text evidence="3">Belongs to the formate dehydrogenase gamma subunit family.</text>
</comment>
<dbReference type="InterPro" id="IPR006471">
    <property type="entry name" value="Formate_DH_gsu"/>
</dbReference>
<evidence type="ECO:0000256" key="7">
    <source>
        <dbReference type="ARBA" id="ARBA00022692"/>
    </source>
</evidence>
<dbReference type="GO" id="GO:0046872">
    <property type="term" value="F:metal ion binding"/>
    <property type="evidence" value="ECO:0007669"/>
    <property type="project" value="UniProtKB-KW"/>
</dbReference>
<keyword evidence="14" id="KW-0732">Signal</keyword>
<dbReference type="SUPFAM" id="SSF81342">
    <property type="entry name" value="Transmembrane di-heme cytochromes"/>
    <property type="match status" value="1"/>
</dbReference>
<evidence type="ECO:0000256" key="14">
    <source>
        <dbReference type="SAM" id="SignalP"/>
    </source>
</evidence>
<keyword evidence="4" id="KW-0813">Transport</keyword>
<dbReference type="GO" id="GO:0005886">
    <property type="term" value="C:plasma membrane"/>
    <property type="evidence" value="ECO:0007669"/>
    <property type="project" value="UniProtKB-SubCell"/>
</dbReference>
<evidence type="ECO:0000256" key="10">
    <source>
        <dbReference type="ARBA" id="ARBA00022989"/>
    </source>
</evidence>
<keyword evidence="17" id="KW-1185">Reference proteome</keyword>
<dbReference type="PANTHER" id="PTHR30074">
    <property type="entry name" value="FORMATE DEHYDROGENASE, NITRATE-INDUCIBLE, CYTOCHROME B556 FDN SUBUNIT"/>
    <property type="match status" value="1"/>
</dbReference>
<dbReference type="Gene3D" id="1.20.950.20">
    <property type="entry name" value="Transmembrane di-heme cytochromes, Chain C"/>
    <property type="match status" value="1"/>
</dbReference>
<accession>A0A4D7B308</accession>
<evidence type="ECO:0000259" key="15">
    <source>
        <dbReference type="Pfam" id="PF01292"/>
    </source>
</evidence>
<keyword evidence="9" id="KW-0249">Electron transport</keyword>
<dbReference type="InterPro" id="IPR016174">
    <property type="entry name" value="Di-haem_cyt_TM"/>
</dbReference>
<name>A0A4D7B308_9HYPH</name>
<dbReference type="GO" id="GO:0022904">
    <property type="term" value="P:respiratory electron transport chain"/>
    <property type="evidence" value="ECO:0007669"/>
    <property type="project" value="InterPro"/>
</dbReference>
<evidence type="ECO:0000256" key="5">
    <source>
        <dbReference type="ARBA" id="ARBA00022475"/>
    </source>
</evidence>
<evidence type="ECO:0000256" key="13">
    <source>
        <dbReference type="SAM" id="Phobius"/>
    </source>
</evidence>
<dbReference type="GO" id="GO:0015944">
    <property type="term" value="P:formate oxidation"/>
    <property type="evidence" value="ECO:0007669"/>
    <property type="project" value="TreeGrafter"/>
</dbReference>
<dbReference type="KEGG" id="pstg:E8M01_28995"/>
<evidence type="ECO:0000256" key="6">
    <source>
        <dbReference type="ARBA" id="ARBA00022617"/>
    </source>
</evidence>
<dbReference type="OrthoDB" id="9790598at2"/>
<sequence length="344" mass="37027">MRSMLRSLAAAFVVLVALGLAAPVMAQPAPPQPTAVNPTALSVNERQLMEQLRAGTPGTGTTVSGRGTIPNLDSQVLIQPQGQAWRVFHQGAMHWIAGIAILGMLALLALFYLVRGTIKVEKGLSGFKILRFSSFERLVHWMVAGCFIILGLSGLNVTVGKFLLLPLLGEDAFAVTAQWAKYAHNYLAWPFMLGLAVMFLTWVGHNIPSRVDLQWIRQGGGMLANGAHPPARKFNAGQKGIFWAVMIGGAALSLSGIYLLFPYTAGGVLALQFWNIVHGLAGVLLIAVILAHIYIGTLGMQGAAEAMTTGEVDLNWAKEHHSLWVQEEADKGKLHPHAVVHPAE</sequence>
<feature type="transmembrane region" description="Helical" evidence="13">
    <location>
        <begin position="273"/>
        <end position="295"/>
    </location>
</feature>
<feature type="domain" description="Cytochrome b561 bacterial/Ni-hydrogenase" evidence="15">
    <location>
        <begin position="131"/>
        <end position="310"/>
    </location>
</feature>
<feature type="transmembrane region" description="Helical" evidence="13">
    <location>
        <begin position="138"/>
        <end position="159"/>
    </location>
</feature>
<keyword evidence="7 13" id="KW-0812">Transmembrane</keyword>
<keyword evidence="11" id="KW-0408">Iron</keyword>
<protein>
    <submittedName>
        <fullName evidence="16">Formate dehydrogenase subunit gamma</fullName>
    </submittedName>
</protein>
<keyword evidence="8" id="KW-0479">Metal-binding</keyword>
<dbReference type="InterPro" id="IPR051817">
    <property type="entry name" value="FDH_cytochrome_b556_subunit"/>
</dbReference>
<gene>
    <name evidence="16" type="ORF">E8M01_28995</name>
</gene>
<feature type="transmembrane region" description="Helical" evidence="13">
    <location>
        <begin position="92"/>
        <end position="114"/>
    </location>
</feature>
<dbReference type="PANTHER" id="PTHR30074:SF6">
    <property type="entry name" value="FORMATE DEHYDROGENASE GAMMA SUBUNIT"/>
    <property type="match status" value="1"/>
</dbReference>
<evidence type="ECO:0000256" key="4">
    <source>
        <dbReference type="ARBA" id="ARBA00022448"/>
    </source>
</evidence>
<dbReference type="EMBL" id="CP039690">
    <property type="protein sequence ID" value="QCI67914.1"/>
    <property type="molecule type" value="Genomic_DNA"/>
</dbReference>
<comment type="cofactor">
    <cofactor evidence="1">
        <name>heme</name>
        <dbReference type="ChEBI" id="CHEBI:30413"/>
    </cofactor>
</comment>
<reference evidence="16 17" key="1">
    <citation type="submission" date="2019-04" db="EMBL/GenBank/DDBJ databases">
        <title>Phreatobacter aquaticus sp. nov.</title>
        <authorList>
            <person name="Choi A."/>
        </authorList>
    </citation>
    <scope>NUCLEOTIDE SEQUENCE [LARGE SCALE GENOMIC DNA]</scope>
    <source>
        <strain evidence="16 17">KCTC 52518</strain>
    </source>
</reference>
<dbReference type="GO" id="GO:0009061">
    <property type="term" value="P:anaerobic respiration"/>
    <property type="evidence" value="ECO:0007669"/>
    <property type="project" value="TreeGrafter"/>
</dbReference>
<feature type="signal peptide" evidence="14">
    <location>
        <begin position="1"/>
        <end position="26"/>
    </location>
</feature>
<feature type="chain" id="PRO_5020382964" evidence="14">
    <location>
        <begin position="27"/>
        <end position="344"/>
    </location>
</feature>
<evidence type="ECO:0000256" key="12">
    <source>
        <dbReference type="ARBA" id="ARBA00023136"/>
    </source>
</evidence>
<dbReference type="GO" id="GO:0009326">
    <property type="term" value="C:formate dehydrogenase complex"/>
    <property type="evidence" value="ECO:0007669"/>
    <property type="project" value="InterPro"/>
</dbReference>
<dbReference type="GO" id="GO:0008863">
    <property type="term" value="F:formate dehydrogenase (NAD+) activity"/>
    <property type="evidence" value="ECO:0007669"/>
    <property type="project" value="InterPro"/>
</dbReference>
<evidence type="ECO:0000256" key="9">
    <source>
        <dbReference type="ARBA" id="ARBA00022982"/>
    </source>
</evidence>